<organism evidence="1 2">
    <name type="scientific">Iris pallida</name>
    <name type="common">Sweet iris</name>
    <dbReference type="NCBI Taxonomy" id="29817"/>
    <lineage>
        <taxon>Eukaryota</taxon>
        <taxon>Viridiplantae</taxon>
        <taxon>Streptophyta</taxon>
        <taxon>Embryophyta</taxon>
        <taxon>Tracheophyta</taxon>
        <taxon>Spermatophyta</taxon>
        <taxon>Magnoliopsida</taxon>
        <taxon>Liliopsida</taxon>
        <taxon>Asparagales</taxon>
        <taxon>Iridaceae</taxon>
        <taxon>Iridoideae</taxon>
        <taxon>Irideae</taxon>
        <taxon>Iris</taxon>
    </lineage>
</organism>
<dbReference type="Proteomes" id="UP001140949">
    <property type="component" value="Unassembled WGS sequence"/>
</dbReference>
<dbReference type="EMBL" id="JANAVB010015860">
    <property type="protein sequence ID" value="KAJ6832613.1"/>
    <property type="molecule type" value="Genomic_DNA"/>
</dbReference>
<sequence>MNKIILIYGLSLKKLYFYKYITKHKVFQIIFDSRDFSNNSIYRFN</sequence>
<protein>
    <submittedName>
        <fullName evidence="1">Uncharacterized protein</fullName>
    </submittedName>
</protein>
<reference evidence="1" key="1">
    <citation type="journal article" date="2023" name="GigaByte">
        <title>Genome assembly of the bearded iris, Iris pallida Lam.</title>
        <authorList>
            <person name="Bruccoleri R.E."/>
            <person name="Oakeley E.J."/>
            <person name="Faust A.M.E."/>
            <person name="Altorfer M."/>
            <person name="Dessus-Babus S."/>
            <person name="Burckhardt D."/>
            <person name="Oertli M."/>
            <person name="Naumann U."/>
            <person name="Petersen F."/>
            <person name="Wong J."/>
        </authorList>
    </citation>
    <scope>NUCLEOTIDE SEQUENCE</scope>
    <source>
        <strain evidence="1">GSM-AAB239-AS_SAM_17_03QT</strain>
    </source>
</reference>
<name>A0AAX6GVS2_IRIPA</name>
<reference evidence="1" key="2">
    <citation type="submission" date="2023-04" db="EMBL/GenBank/DDBJ databases">
        <authorList>
            <person name="Bruccoleri R.E."/>
            <person name="Oakeley E.J."/>
            <person name="Faust A.-M."/>
            <person name="Dessus-Babus S."/>
            <person name="Altorfer M."/>
            <person name="Burckhardt D."/>
            <person name="Oertli M."/>
            <person name="Naumann U."/>
            <person name="Petersen F."/>
            <person name="Wong J."/>
        </authorList>
    </citation>
    <scope>NUCLEOTIDE SEQUENCE</scope>
    <source>
        <strain evidence="1">GSM-AAB239-AS_SAM_17_03QT</strain>
        <tissue evidence="1">Leaf</tissue>
    </source>
</reference>
<keyword evidence="2" id="KW-1185">Reference proteome</keyword>
<evidence type="ECO:0000313" key="1">
    <source>
        <dbReference type="EMBL" id="KAJ6832613.1"/>
    </source>
</evidence>
<accession>A0AAX6GVS2</accession>
<gene>
    <name evidence="1" type="ORF">M6B38_342985</name>
</gene>
<evidence type="ECO:0000313" key="2">
    <source>
        <dbReference type="Proteomes" id="UP001140949"/>
    </source>
</evidence>
<comment type="caution">
    <text evidence="1">The sequence shown here is derived from an EMBL/GenBank/DDBJ whole genome shotgun (WGS) entry which is preliminary data.</text>
</comment>
<proteinExistence type="predicted"/>
<dbReference type="AlphaFoldDB" id="A0AAX6GVS2"/>